<feature type="transmembrane region" description="Helical" evidence="1">
    <location>
        <begin position="69"/>
        <end position="90"/>
    </location>
</feature>
<evidence type="ECO:0000256" key="1">
    <source>
        <dbReference type="SAM" id="Phobius"/>
    </source>
</evidence>
<gene>
    <name evidence="2" type="ORF">OLC1_LOCUS22676</name>
</gene>
<evidence type="ECO:0000313" key="2">
    <source>
        <dbReference type="EMBL" id="CAI9116357.1"/>
    </source>
</evidence>
<proteinExistence type="predicted"/>
<dbReference type="Proteomes" id="UP001161247">
    <property type="component" value="Chromosome 8"/>
</dbReference>
<sequence length="150" mass="16273">MFAALSKRFCSATNSTTNLNPGSIPASVPVVPASAQVSKLVPPIRGSIPNEYFGKIDLYLHRTLTGCKIVSIFGGLVGAGILAYVGYPLWKVKAAEFQKMSDLRVYEKERELEAMEINVATQETYLEYIAKKLNKQDKVAPASPPPTPAA</sequence>
<keyword evidence="3" id="KW-1185">Reference proteome</keyword>
<keyword evidence="1" id="KW-0472">Membrane</keyword>
<reference evidence="2" key="1">
    <citation type="submission" date="2023-03" db="EMBL/GenBank/DDBJ databases">
        <authorList>
            <person name="Julca I."/>
        </authorList>
    </citation>
    <scope>NUCLEOTIDE SEQUENCE</scope>
</reference>
<protein>
    <submittedName>
        <fullName evidence="2">OLC1v1017479C1</fullName>
    </submittedName>
</protein>
<dbReference type="EMBL" id="OX459125">
    <property type="protein sequence ID" value="CAI9116357.1"/>
    <property type="molecule type" value="Genomic_DNA"/>
</dbReference>
<dbReference type="AlphaFoldDB" id="A0AAV1E9J5"/>
<accession>A0AAV1E9J5</accession>
<keyword evidence="1" id="KW-1133">Transmembrane helix</keyword>
<name>A0AAV1E9J5_OLDCO</name>
<evidence type="ECO:0000313" key="3">
    <source>
        <dbReference type="Proteomes" id="UP001161247"/>
    </source>
</evidence>
<organism evidence="2 3">
    <name type="scientific">Oldenlandia corymbosa var. corymbosa</name>
    <dbReference type="NCBI Taxonomy" id="529605"/>
    <lineage>
        <taxon>Eukaryota</taxon>
        <taxon>Viridiplantae</taxon>
        <taxon>Streptophyta</taxon>
        <taxon>Embryophyta</taxon>
        <taxon>Tracheophyta</taxon>
        <taxon>Spermatophyta</taxon>
        <taxon>Magnoliopsida</taxon>
        <taxon>eudicotyledons</taxon>
        <taxon>Gunneridae</taxon>
        <taxon>Pentapetalae</taxon>
        <taxon>asterids</taxon>
        <taxon>lamiids</taxon>
        <taxon>Gentianales</taxon>
        <taxon>Rubiaceae</taxon>
        <taxon>Rubioideae</taxon>
        <taxon>Spermacoceae</taxon>
        <taxon>Hedyotis-Oldenlandia complex</taxon>
        <taxon>Oldenlandia</taxon>
    </lineage>
</organism>
<keyword evidence="1" id="KW-0812">Transmembrane</keyword>